<dbReference type="InterPro" id="IPR007420">
    <property type="entry name" value="DUF465"/>
</dbReference>
<evidence type="ECO:0000313" key="1">
    <source>
        <dbReference type="EMBL" id="PQJ30043.1"/>
    </source>
</evidence>
<dbReference type="OrthoDB" id="1263265at2"/>
<keyword evidence="2" id="KW-1185">Reference proteome</keyword>
<name>A0A2S7U762_9BACT</name>
<dbReference type="EMBL" id="MQWA01000001">
    <property type="protein sequence ID" value="PQJ30043.1"/>
    <property type="molecule type" value="Genomic_DNA"/>
</dbReference>
<reference evidence="1 2" key="1">
    <citation type="submission" date="2016-12" db="EMBL/GenBank/DDBJ databases">
        <title>Study of bacterial adaptation to deep sea.</title>
        <authorList>
            <person name="Song J."/>
            <person name="Yoshizawa S."/>
            <person name="Kogure K."/>
        </authorList>
    </citation>
    <scope>NUCLEOTIDE SEQUENCE [LARGE SCALE GENOMIC DNA]</scope>
    <source>
        <strain evidence="1 2">SAORIC-165</strain>
    </source>
</reference>
<organism evidence="1 2">
    <name type="scientific">Rubritalea profundi</name>
    <dbReference type="NCBI Taxonomy" id="1658618"/>
    <lineage>
        <taxon>Bacteria</taxon>
        <taxon>Pseudomonadati</taxon>
        <taxon>Verrucomicrobiota</taxon>
        <taxon>Verrucomicrobiia</taxon>
        <taxon>Verrucomicrobiales</taxon>
        <taxon>Rubritaleaceae</taxon>
        <taxon>Rubritalea</taxon>
    </lineage>
</organism>
<dbReference type="Gene3D" id="6.10.280.50">
    <property type="match status" value="1"/>
</dbReference>
<gene>
    <name evidence="1" type="ORF">BSZ32_17185</name>
</gene>
<accession>A0A2S7U762</accession>
<dbReference type="AlphaFoldDB" id="A0A2S7U762"/>
<dbReference type="RefSeq" id="WP_105044562.1">
    <property type="nucleotide sequence ID" value="NZ_MQWA01000001.1"/>
</dbReference>
<proteinExistence type="predicted"/>
<dbReference type="Proteomes" id="UP000239907">
    <property type="component" value="Unassembled WGS sequence"/>
</dbReference>
<protein>
    <submittedName>
        <fullName evidence="1">GTP-binding protein</fullName>
    </submittedName>
</protein>
<dbReference type="InterPro" id="IPR038444">
    <property type="entry name" value="DUF465_sf"/>
</dbReference>
<dbReference type="Pfam" id="PF04325">
    <property type="entry name" value="DUF465"/>
    <property type="match status" value="1"/>
</dbReference>
<sequence>MTIQKHDLIHELPEHKDTIHDLKVSNAHFARLFDEYHQVDKEMHRIEENIETPSDDYTNQRKHDRLALKDKLQKMILASIAN</sequence>
<comment type="caution">
    <text evidence="1">The sequence shown here is derived from an EMBL/GenBank/DDBJ whole genome shotgun (WGS) entry which is preliminary data.</text>
</comment>
<evidence type="ECO:0000313" key="2">
    <source>
        <dbReference type="Proteomes" id="UP000239907"/>
    </source>
</evidence>